<sequence>MMKLHAQKSLLTVLGVLTGSALSSPLPPSGLAAAPSPSPSPSSSCAPLETIMNSYGVLEGSLQGAMIFFPRSQFATVTRELLQVIDRGTLNVHELYGLQGCAFPGSEGLPPPEGTEPGLTGVRKRAPGEVCEALDKVSTDVDQVADLTAKLAAAPDLPDSLYMEALQEAVVEAERSIKVVQDALRDSDGCVRPAS</sequence>
<dbReference type="AlphaFoldDB" id="A0AAV9HQQ4"/>
<dbReference type="EMBL" id="MU864962">
    <property type="protein sequence ID" value="KAK4463233.1"/>
    <property type="molecule type" value="Genomic_DNA"/>
</dbReference>
<organism evidence="2 3">
    <name type="scientific">Cladorrhinum samala</name>
    <dbReference type="NCBI Taxonomy" id="585594"/>
    <lineage>
        <taxon>Eukaryota</taxon>
        <taxon>Fungi</taxon>
        <taxon>Dikarya</taxon>
        <taxon>Ascomycota</taxon>
        <taxon>Pezizomycotina</taxon>
        <taxon>Sordariomycetes</taxon>
        <taxon>Sordariomycetidae</taxon>
        <taxon>Sordariales</taxon>
        <taxon>Podosporaceae</taxon>
        <taxon>Cladorrhinum</taxon>
    </lineage>
</organism>
<evidence type="ECO:0000256" key="1">
    <source>
        <dbReference type="SAM" id="SignalP"/>
    </source>
</evidence>
<protein>
    <submittedName>
        <fullName evidence="2">Uncharacterized protein</fullName>
    </submittedName>
</protein>
<evidence type="ECO:0000313" key="3">
    <source>
        <dbReference type="Proteomes" id="UP001321749"/>
    </source>
</evidence>
<gene>
    <name evidence="2" type="ORF">QBC42DRAFT_285706</name>
</gene>
<dbReference type="Proteomes" id="UP001321749">
    <property type="component" value="Unassembled WGS sequence"/>
</dbReference>
<reference evidence="2" key="2">
    <citation type="submission" date="2023-06" db="EMBL/GenBank/DDBJ databases">
        <authorList>
            <consortium name="Lawrence Berkeley National Laboratory"/>
            <person name="Mondo S.J."/>
            <person name="Hensen N."/>
            <person name="Bonometti L."/>
            <person name="Westerberg I."/>
            <person name="Brannstrom I.O."/>
            <person name="Guillou S."/>
            <person name="Cros-Aarteil S."/>
            <person name="Calhoun S."/>
            <person name="Haridas S."/>
            <person name="Kuo A."/>
            <person name="Pangilinan J."/>
            <person name="Riley R."/>
            <person name="Labutti K."/>
            <person name="Andreopoulos B."/>
            <person name="Lipzen A."/>
            <person name="Chen C."/>
            <person name="Yanf M."/>
            <person name="Daum C."/>
            <person name="Ng V."/>
            <person name="Clum A."/>
            <person name="Steindorff A."/>
            <person name="Ohm R."/>
            <person name="Martin F."/>
            <person name="Silar P."/>
            <person name="Natvig D."/>
            <person name="Lalanne C."/>
            <person name="Gautier V."/>
            <person name="Ament-Velasquez S.L."/>
            <person name="Kruys A."/>
            <person name="Hutchinson M.I."/>
            <person name="Powell A.J."/>
            <person name="Barry K."/>
            <person name="Miller A.N."/>
            <person name="Grigoriev I.V."/>
            <person name="Debuchy R."/>
            <person name="Gladieux P."/>
            <person name="Thoren M.H."/>
            <person name="Johannesson H."/>
        </authorList>
    </citation>
    <scope>NUCLEOTIDE SEQUENCE</scope>
    <source>
        <strain evidence="2">PSN324</strain>
    </source>
</reference>
<feature type="chain" id="PRO_5043474272" evidence="1">
    <location>
        <begin position="24"/>
        <end position="195"/>
    </location>
</feature>
<proteinExistence type="predicted"/>
<evidence type="ECO:0000313" key="2">
    <source>
        <dbReference type="EMBL" id="KAK4463233.1"/>
    </source>
</evidence>
<keyword evidence="1" id="KW-0732">Signal</keyword>
<name>A0AAV9HQQ4_9PEZI</name>
<keyword evidence="3" id="KW-1185">Reference proteome</keyword>
<accession>A0AAV9HQQ4</accession>
<comment type="caution">
    <text evidence="2">The sequence shown here is derived from an EMBL/GenBank/DDBJ whole genome shotgun (WGS) entry which is preliminary data.</text>
</comment>
<reference evidence="2" key="1">
    <citation type="journal article" date="2023" name="Mol. Phylogenet. Evol.">
        <title>Genome-scale phylogeny and comparative genomics of the fungal order Sordariales.</title>
        <authorList>
            <person name="Hensen N."/>
            <person name="Bonometti L."/>
            <person name="Westerberg I."/>
            <person name="Brannstrom I.O."/>
            <person name="Guillou S."/>
            <person name="Cros-Aarteil S."/>
            <person name="Calhoun S."/>
            <person name="Haridas S."/>
            <person name="Kuo A."/>
            <person name="Mondo S."/>
            <person name="Pangilinan J."/>
            <person name="Riley R."/>
            <person name="LaButti K."/>
            <person name="Andreopoulos B."/>
            <person name="Lipzen A."/>
            <person name="Chen C."/>
            <person name="Yan M."/>
            <person name="Daum C."/>
            <person name="Ng V."/>
            <person name="Clum A."/>
            <person name="Steindorff A."/>
            <person name="Ohm R.A."/>
            <person name="Martin F."/>
            <person name="Silar P."/>
            <person name="Natvig D.O."/>
            <person name="Lalanne C."/>
            <person name="Gautier V."/>
            <person name="Ament-Velasquez S.L."/>
            <person name="Kruys A."/>
            <person name="Hutchinson M.I."/>
            <person name="Powell A.J."/>
            <person name="Barry K."/>
            <person name="Miller A.N."/>
            <person name="Grigoriev I.V."/>
            <person name="Debuchy R."/>
            <person name="Gladieux P."/>
            <person name="Hiltunen Thoren M."/>
            <person name="Johannesson H."/>
        </authorList>
    </citation>
    <scope>NUCLEOTIDE SEQUENCE</scope>
    <source>
        <strain evidence="2">PSN324</strain>
    </source>
</reference>
<feature type="signal peptide" evidence="1">
    <location>
        <begin position="1"/>
        <end position="23"/>
    </location>
</feature>